<name>A0A8S3SUQ5_MYTED</name>
<sequence length="290" mass="32839">MHVSRGGGFFGCDWFYTNWENDFPVVKNLHINELEALAVVLAAQRWGKDWENKRVVIFSDNMTTVACLNKCTSRSKILMSYLRDLFWLSATYNFHITAVHVPGKVNIIADFISRKSNLFTPSLQEFNPDRHLNRASVKFSKEGATLTLRKTKTIQNRERALEVPLPIIPGSPFCPCQALKLSFDICPSSHNLVSAFMFSSKSKLMPLTYNGFLARLKQSLKSLGYDSSKYSGHSFRRGGATFALECGVPSEIIQTQGDWKSDAYKNYLDPSFTHRQTVMNVFAKALPKMV</sequence>
<dbReference type="GO" id="GO:0015074">
    <property type="term" value="P:DNA integration"/>
    <property type="evidence" value="ECO:0007669"/>
    <property type="project" value="InterPro"/>
</dbReference>
<dbReference type="GO" id="GO:0006310">
    <property type="term" value="P:DNA recombination"/>
    <property type="evidence" value="ECO:0007669"/>
    <property type="project" value="UniProtKB-KW"/>
</dbReference>
<proteinExistence type="predicted"/>
<protein>
    <recommendedName>
        <fullName evidence="4">Tyr recombinase domain-containing protein</fullName>
    </recommendedName>
</protein>
<dbReference type="SUPFAM" id="SSF56349">
    <property type="entry name" value="DNA breaking-rejoining enzymes"/>
    <property type="match status" value="1"/>
</dbReference>
<dbReference type="AlphaFoldDB" id="A0A8S3SUQ5"/>
<accession>A0A8S3SUQ5</accession>
<dbReference type="InterPro" id="IPR012337">
    <property type="entry name" value="RNaseH-like_sf"/>
</dbReference>
<dbReference type="CDD" id="cd09275">
    <property type="entry name" value="RNase_HI_RT_DIRS1"/>
    <property type="match status" value="1"/>
</dbReference>
<dbReference type="InterPro" id="IPR011010">
    <property type="entry name" value="DNA_brk_join_enz"/>
</dbReference>
<dbReference type="InterPro" id="IPR036397">
    <property type="entry name" value="RNaseH_sf"/>
</dbReference>
<gene>
    <name evidence="2" type="ORF">MEDL_38267</name>
</gene>
<dbReference type="EMBL" id="CAJPWZ010001837">
    <property type="protein sequence ID" value="CAG2225105.1"/>
    <property type="molecule type" value="Genomic_DNA"/>
</dbReference>
<dbReference type="OrthoDB" id="6771932at2759"/>
<organism evidence="2 3">
    <name type="scientific">Mytilus edulis</name>
    <name type="common">Blue mussel</name>
    <dbReference type="NCBI Taxonomy" id="6550"/>
    <lineage>
        <taxon>Eukaryota</taxon>
        <taxon>Metazoa</taxon>
        <taxon>Spiralia</taxon>
        <taxon>Lophotrochozoa</taxon>
        <taxon>Mollusca</taxon>
        <taxon>Bivalvia</taxon>
        <taxon>Autobranchia</taxon>
        <taxon>Pteriomorphia</taxon>
        <taxon>Mytilida</taxon>
        <taxon>Mytiloidea</taxon>
        <taxon>Mytilidae</taxon>
        <taxon>Mytilinae</taxon>
        <taxon>Mytilus</taxon>
    </lineage>
</organism>
<keyword evidence="3" id="KW-1185">Reference proteome</keyword>
<evidence type="ECO:0000256" key="1">
    <source>
        <dbReference type="ARBA" id="ARBA00023172"/>
    </source>
</evidence>
<dbReference type="InterPro" id="IPR052925">
    <property type="entry name" value="Phage_Integrase-like_Recomb"/>
</dbReference>
<evidence type="ECO:0000313" key="2">
    <source>
        <dbReference type="EMBL" id="CAG2225105.1"/>
    </source>
</evidence>
<dbReference type="GO" id="GO:0003677">
    <property type="term" value="F:DNA binding"/>
    <property type="evidence" value="ECO:0007669"/>
    <property type="project" value="InterPro"/>
</dbReference>
<dbReference type="SUPFAM" id="SSF53098">
    <property type="entry name" value="Ribonuclease H-like"/>
    <property type="match status" value="1"/>
</dbReference>
<keyword evidence="1" id="KW-0233">DNA recombination</keyword>
<reference evidence="2" key="1">
    <citation type="submission" date="2021-03" db="EMBL/GenBank/DDBJ databases">
        <authorList>
            <person name="Bekaert M."/>
        </authorList>
    </citation>
    <scope>NUCLEOTIDE SEQUENCE</scope>
</reference>
<evidence type="ECO:0000313" key="3">
    <source>
        <dbReference type="Proteomes" id="UP000683360"/>
    </source>
</evidence>
<dbReference type="PANTHER" id="PTHR34605:SF5">
    <property type="entry name" value="INTEGRASE_RECOMBINASE XERD HOMOLOG"/>
    <property type="match status" value="1"/>
</dbReference>
<dbReference type="PANTHER" id="PTHR34605">
    <property type="entry name" value="PHAGE_INTEGRASE DOMAIN-CONTAINING PROTEIN"/>
    <property type="match status" value="1"/>
</dbReference>
<dbReference type="InterPro" id="IPR013762">
    <property type="entry name" value="Integrase-like_cat_sf"/>
</dbReference>
<comment type="caution">
    <text evidence="2">The sequence shown here is derived from an EMBL/GenBank/DDBJ whole genome shotgun (WGS) entry which is preliminary data.</text>
</comment>
<dbReference type="Gene3D" id="3.30.420.10">
    <property type="entry name" value="Ribonuclease H-like superfamily/Ribonuclease H"/>
    <property type="match status" value="1"/>
</dbReference>
<dbReference type="Gene3D" id="1.10.443.10">
    <property type="entry name" value="Intergrase catalytic core"/>
    <property type="match status" value="1"/>
</dbReference>
<dbReference type="Proteomes" id="UP000683360">
    <property type="component" value="Unassembled WGS sequence"/>
</dbReference>
<evidence type="ECO:0008006" key="4">
    <source>
        <dbReference type="Google" id="ProtNLM"/>
    </source>
</evidence>